<dbReference type="PANTHER" id="PTHR23253">
    <property type="entry name" value="EUKARYOTIC TRANSLATION INITIATION FACTOR 4 GAMMA"/>
    <property type="match status" value="1"/>
</dbReference>
<feature type="compositionally biased region" description="Basic and acidic residues" evidence="4">
    <location>
        <begin position="504"/>
        <end position="513"/>
    </location>
</feature>
<reference evidence="6 7" key="1">
    <citation type="journal article" date="2013" name="PLoS Genet.">
        <title>Distinctive expansion of potential virulence genes in the genome of the oomycete fish pathogen Saprolegnia parasitica.</title>
        <authorList>
            <person name="Jiang R.H."/>
            <person name="de Bruijn I."/>
            <person name="Haas B.J."/>
            <person name="Belmonte R."/>
            <person name="Lobach L."/>
            <person name="Christie J."/>
            <person name="van den Ackerveken G."/>
            <person name="Bottin A."/>
            <person name="Bulone V."/>
            <person name="Diaz-Moreno S.M."/>
            <person name="Dumas B."/>
            <person name="Fan L."/>
            <person name="Gaulin E."/>
            <person name="Govers F."/>
            <person name="Grenville-Briggs L.J."/>
            <person name="Horner N.R."/>
            <person name="Levin J.Z."/>
            <person name="Mammella M."/>
            <person name="Meijer H.J."/>
            <person name="Morris P."/>
            <person name="Nusbaum C."/>
            <person name="Oome S."/>
            <person name="Phillips A.J."/>
            <person name="van Rooyen D."/>
            <person name="Rzeszutek E."/>
            <person name="Saraiva M."/>
            <person name="Secombes C.J."/>
            <person name="Seidl M.F."/>
            <person name="Snel B."/>
            <person name="Stassen J.H."/>
            <person name="Sykes S."/>
            <person name="Tripathy S."/>
            <person name="van den Berg H."/>
            <person name="Vega-Arreguin J.C."/>
            <person name="Wawra S."/>
            <person name="Young S.K."/>
            <person name="Zeng Q."/>
            <person name="Dieguez-Uribeondo J."/>
            <person name="Russ C."/>
            <person name="Tyler B.M."/>
            <person name="van West P."/>
        </authorList>
    </citation>
    <scope>NUCLEOTIDE SEQUENCE [LARGE SCALE GENOMIC DNA]</scope>
    <source>
        <strain evidence="6 7">CBS 223.65</strain>
    </source>
</reference>
<dbReference type="SUPFAM" id="SSF48371">
    <property type="entry name" value="ARM repeat"/>
    <property type="match status" value="3"/>
</dbReference>
<dbReference type="AlphaFoldDB" id="A0A067CIW8"/>
<feature type="domain" description="MI" evidence="5">
    <location>
        <begin position="544"/>
        <end position="665"/>
    </location>
</feature>
<accession>A0A067CIW8</accession>
<dbReference type="VEuPathDB" id="FungiDB:SPRG_20125"/>
<keyword evidence="7" id="KW-1185">Reference proteome</keyword>
<dbReference type="GO" id="GO:0003743">
    <property type="term" value="F:translation initiation factor activity"/>
    <property type="evidence" value="ECO:0007669"/>
    <property type="project" value="UniProtKB-KW"/>
</dbReference>
<organism evidence="6 7">
    <name type="scientific">Saprolegnia parasitica (strain CBS 223.65)</name>
    <dbReference type="NCBI Taxonomy" id="695850"/>
    <lineage>
        <taxon>Eukaryota</taxon>
        <taxon>Sar</taxon>
        <taxon>Stramenopiles</taxon>
        <taxon>Oomycota</taxon>
        <taxon>Saprolegniomycetes</taxon>
        <taxon>Saprolegniales</taxon>
        <taxon>Saprolegniaceae</taxon>
        <taxon>Saprolegnia</taxon>
    </lineage>
</organism>
<dbReference type="STRING" id="695850.A0A067CIW8"/>
<keyword evidence="3" id="KW-0648">Protein biosynthesis</keyword>
<dbReference type="OMA" id="PDRWRHF"/>
<dbReference type="Pfam" id="PF02847">
    <property type="entry name" value="MA3"/>
    <property type="match status" value="2"/>
</dbReference>
<dbReference type="GeneID" id="24141345"/>
<evidence type="ECO:0000256" key="2">
    <source>
        <dbReference type="ARBA" id="ARBA00022540"/>
    </source>
</evidence>
<dbReference type="OrthoDB" id="514777at2759"/>
<dbReference type="InterPro" id="IPR003891">
    <property type="entry name" value="Initiation_fac_eIF4g_MI"/>
</dbReference>
<dbReference type="InterPro" id="IPR003890">
    <property type="entry name" value="MIF4G-like_typ-3"/>
</dbReference>
<feature type="domain" description="MI" evidence="5">
    <location>
        <begin position="743"/>
        <end position="867"/>
    </location>
</feature>
<dbReference type="Gene3D" id="1.25.40.180">
    <property type="match status" value="4"/>
</dbReference>
<dbReference type="Pfam" id="PF02854">
    <property type="entry name" value="MIF4G"/>
    <property type="match status" value="2"/>
</dbReference>
<dbReference type="GO" id="GO:0003729">
    <property type="term" value="F:mRNA binding"/>
    <property type="evidence" value="ECO:0007669"/>
    <property type="project" value="TreeGrafter"/>
</dbReference>
<comment type="similarity">
    <text evidence="1">Belongs to the eukaryotic initiation factor 4G family.</text>
</comment>
<dbReference type="InterPro" id="IPR016024">
    <property type="entry name" value="ARM-type_fold"/>
</dbReference>
<dbReference type="RefSeq" id="XP_012200344.1">
    <property type="nucleotide sequence ID" value="XM_012344954.1"/>
</dbReference>
<feature type="region of interest" description="Disordered" evidence="4">
    <location>
        <begin position="1"/>
        <end position="31"/>
    </location>
</feature>
<dbReference type="KEGG" id="spar:SPRG_20125"/>
<evidence type="ECO:0000256" key="3">
    <source>
        <dbReference type="ARBA" id="ARBA00022917"/>
    </source>
</evidence>
<evidence type="ECO:0000259" key="5">
    <source>
        <dbReference type="PROSITE" id="PS51366"/>
    </source>
</evidence>
<evidence type="ECO:0000313" key="7">
    <source>
        <dbReference type="Proteomes" id="UP000030745"/>
    </source>
</evidence>
<dbReference type="PANTHER" id="PTHR23253:SF9">
    <property type="entry name" value="EUKARYOTIC TRANSLATION INITIATION FACTOR 4 GAMMA 2"/>
    <property type="match status" value="1"/>
</dbReference>
<proteinExistence type="inferred from homology"/>
<dbReference type="PROSITE" id="PS51366">
    <property type="entry name" value="MI"/>
    <property type="match status" value="2"/>
</dbReference>
<evidence type="ECO:0000313" key="6">
    <source>
        <dbReference type="EMBL" id="KDO29125.1"/>
    </source>
</evidence>
<gene>
    <name evidence="6" type="ORF">SPRG_20125</name>
</gene>
<dbReference type="SMART" id="SM00544">
    <property type="entry name" value="MA3"/>
    <property type="match status" value="2"/>
</dbReference>
<dbReference type="Proteomes" id="UP000030745">
    <property type="component" value="Unassembled WGS sequence"/>
</dbReference>
<feature type="compositionally biased region" description="Basic and acidic residues" evidence="4">
    <location>
        <begin position="14"/>
        <end position="31"/>
    </location>
</feature>
<dbReference type="GO" id="GO:0016281">
    <property type="term" value="C:eukaryotic translation initiation factor 4F complex"/>
    <property type="evidence" value="ECO:0007669"/>
    <property type="project" value="TreeGrafter"/>
</dbReference>
<evidence type="ECO:0000256" key="4">
    <source>
        <dbReference type="SAM" id="MobiDB-lite"/>
    </source>
</evidence>
<dbReference type="EMBL" id="KK583208">
    <property type="protein sequence ID" value="KDO29125.1"/>
    <property type="molecule type" value="Genomic_DNA"/>
</dbReference>
<feature type="region of interest" description="Disordered" evidence="4">
    <location>
        <begin position="504"/>
        <end position="523"/>
    </location>
</feature>
<sequence>MSVEKPRSSLASFDKPKSVDKPRCQFGTEKEKRTNEYYAKLQKETAPKTSAPVFKSSLMQSMKSSLSSSLALSIAREPTKPLEKIRYSYLELLSYKREYPKPADLTADMTIITTPASPRALARSAKEKAVVVDDSVAATVKTLLNKLTRELFEKLTLSFCEIPLTSFGVLRTIIRMIMEKALDEPNFAQVYADLCARLHAHTLANGAYKFLHPVQHATDKSWLWTAISSPSFPPFYGPYESVDACVAAPPSSDPPVAVDELNMPSFYCSDTHLFAICTKRAGAGYFVSAKARDSLTEDELLLGRFPSADAAMKAAVKCTTFKRLLVTRCQDEFDKWNVADKTVAPTTDEEKHRAALVAKRAKARMLGNMRFIGELFKVELLAENVVQTCLLKLLGLRLVHTETHGIALQTLRMPDEEELEALCKMLATVGKKFDHDGVKTVMNGIIVRLVELSETPSLPSRTRFLLKDLLETRDYQWVPRRKELQQKTLDEVRKEAEKLQRLGKNAQHDDLVGKRKKTANSSEKLAKQNSTLLLRAPAPLSPAAASSRIKGIVKEYIASHDLDETRACLRELPRDVHVSFIDTSLTYALEGKDHERSAAVDMLASLYETLDLGATEMQSALLNTLEFLDDLRIDIPMVHESLAAVLGRLILAGCFGLSWLQSVVGHLVESGLAGLLLAEVLSVIEEETSLESVVAMIAREELSVAAFLPDGASVDAFLKEQEIDMYFYDEDDEGDEDDDEDDELWARLTPTVDEYLVVGDIAEVETCLQELAAHEKLHVTLVKLVLNMLCECKGSQRSQLVTLLRDLHARGTLPTVEFQAALEWWLVSVFEDVEIDVPQAASYVAPVPAFLIASGAVPLAWLVTTLRPLVECGLAAKLVQATCIEIETSLGHDATVALVQTSAVDLKDVATLPSHVDKVAPWFVVA</sequence>
<evidence type="ECO:0000256" key="1">
    <source>
        <dbReference type="ARBA" id="ARBA00005775"/>
    </source>
</evidence>
<keyword evidence="2" id="KW-0396">Initiation factor</keyword>
<protein>
    <recommendedName>
        <fullName evidence="5">MI domain-containing protein</fullName>
    </recommendedName>
</protein>
<dbReference type="SMART" id="SM00543">
    <property type="entry name" value="MIF4G"/>
    <property type="match status" value="1"/>
</dbReference>
<name>A0A067CIW8_SAPPC</name>